<dbReference type="GO" id="GO:0008270">
    <property type="term" value="F:zinc ion binding"/>
    <property type="evidence" value="ECO:0007669"/>
    <property type="project" value="InterPro"/>
</dbReference>
<keyword evidence="1" id="KW-0378">Hydrolase</keyword>
<dbReference type="PANTHER" id="PTHR21340">
    <property type="entry name" value="DIADENOSINE 5,5-P1,P4-TETRAPHOSPHATE PYROPHOSPHOHYDROLASE MUTT"/>
    <property type="match status" value="1"/>
</dbReference>
<feature type="domain" description="CCHC-type" evidence="2">
    <location>
        <begin position="20"/>
        <end position="35"/>
    </location>
</feature>
<dbReference type="InterPro" id="IPR036875">
    <property type="entry name" value="Znf_CCHC_sf"/>
</dbReference>
<dbReference type="GO" id="GO:0003676">
    <property type="term" value="F:nucleic acid binding"/>
    <property type="evidence" value="ECO:0007669"/>
    <property type="project" value="InterPro"/>
</dbReference>
<dbReference type="GO" id="GO:0004081">
    <property type="term" value="F:bis(5'-nucleosyl)-tetraphosphatase (asymmetrical) activity"/>
    <property type="evidence" value="ECO:0007669"/>
    <property type="project" value="TreeGrafter"/>
</dbReference>
<dbReference type="SUPFAM" id="SSF55811">
    <property type="entry name" value="Nudix"/>
    <property type="match status" value="1"/>
</dbReference>
<feature type="domain" description="Nudix hydrolase" evidence="3">
    <location>
        <begin position="35"/>
        <end position="271"/>
    </location>
</feature>
<protein>
    <recommendedName>
        <fullName evidence="5">Nudix hydrolase domain-containing protein</fullName>
    </recommendedName>
</protein>
<name>A0A6C0CQ42_9ZZZZ</name>
<dbReference type="PROSITE" id="PS00893">
    <property type="entry name" value="NUDIX_BOX"/>
    <property type="match status" value="1"/>
</dbReference>
<organism evidence="4">
    <name type="scientific">viral metagenome</name>
    <dbReference type="NCBI Taxonomy" id="1070528"/>
    <lineage>
        <taxon>unclassified sequences</taxon>
        <taxon>metagenomes</taxon>
        <taxon>organismal metagenomes</taxon>
    </lineage>
</organism>
<dbReference type="GO" id="GO:0006167">
    <property type="term" value="P:AMP biosynthetic process"/>
    <property type="evidence" value="ECO:0007669"/>
    <property type="project" value="TreeGrafter"/>
</dbReference>
<dbReference type="InterPro" id="IPR020084">
    <property type="entry name" value="NUDIX_hydrolase_CS"/>
</dbReference>
<evidence type="ECO:0000259" key="3">
    <source>
        <dbReference type="PROSITE" id="PS51462"/>
    </source>
</evidence>
<dbReference type="Gene3D" id="3.90.79.10">
    <property type="entry name" value="Nucleoside Triphosphate Pyrophosphohydrolase"/>
    <property type="match status" value="1"/>
</dbReference>
<reference evidence="4" key="1">
    <citation type="journal article" date="2020" name="Nature">
        <title>Giant virus diversity and host interactions through global metagenomics.</title>
        <authorList>
            <person name="Schulz F."/>
            <person name="Roux S."/>
            <person name="Paez-Espino D."/>
            <person name="Jungbluth S."/>
            <person name="Walsh D.A."/>
            <person name="Denef V.J."/>
            <person name="McMahon K.D."/>
            <person name="Konstantinidis K.T."/>
            <person name="Eloe-Fadrosh E.A."/>
            <person name="Kyrpides N.C."/>
            <person name="Woyke T."/>
        </authorList>
    </citation>
    <scope>NUCLEOTIDE SEQUENCE</scope>
    <source>
        <strain evidence="4">GVMAG-M-3300021962-46</strain>
    </source>
</reference>
<dbReference type="InterPro" id="IPR001878">
    <property type="entry name" value="Znf_CCHC"/>
</dbReference>
<evidence type="ECO:0000259" key="2">
    <source>
        <dbReference type="PROSITE" id="PS50158"/>
    </source>
</evidence>
<evidence type="ECO:0000313" key="4">
    <source>
        <dbReference type="EMBL" id="QHT06966.1"/>
    </source>
</evidence>
<dbReference type="AlphaFoldDB" id="A0A6C0CQ42"/>
<dbReference type="Pfam" id="PF00293">
    <property type="entry name" value="NUDIX"/>
    <property type="match status" value="1"/>
</dbReference>
<evidence type="ECO:0000256" key="1">
    <source>
        <dbReference type="ARBA" id="ARBA00022801"/>
    </source>
</evidence>
<dbReference type="SUPFAM" id="SSF57756">
    <property type="entry name" value="Retrovirus zinc finger-like domains"/>
    <property type="match status" value="1"/>
</dbReference>
<sequence length="284" mass="34603">MYQETPNKESYYIHRQQHTCRNCGGIGHIYKSCPQPIMSFGIICYRINEDKIEYLMIQRRDSLSFMEFIRGKYDLNNIEYIKRLMSNMTAFERELLLVDYFDDLWNKVWYQPYIPKQTQEFLDAKDRFIKLRKGFYIQNQFITMYKLLKTVETKYTEPEWGFPKGRRRLKEKDVDCAIREFCEETGFKPNELNVLENYSSYEEIFYGTNDIQYRHVYYIATLTSNPFRRIIIDPNNPHQAREVRQVEWFSAEDVLKKIREHNVERKQLFIQAHKQVIQQYDLSK</sequence>
<dbReference type="GO" id="GO:0006754">
    <property type="term" value="P:ATP biosynthetic process"/>
    <property type="evidence" value="ECO:0007669"/>
    <property type="project" value="TreeGrafter"/>
</dbReference>
<dbReference type="PANTHER" id="PTHR21340:SF0">
    <property type="entry name" value="BIS(5'-NUCLEOSYL)-TETRAPHOSPHATASE [ASYMMETRICAL]"/>
    <property type="match status" value="1"/>
</dbReference>
<dbReference type="PROSITE" id="PS51462">
    <property type="entry name" value="NUDIX"/>
    <property type="match status" value="1"/>
</dbReference>
<dbReference type="InterPro" id="IPR015797">
    <property type="entry name" value="NUDIX_hydrolase-like_dom_sf"/>
</dbReference>
<dbReference type="EMBL" id="MN739479">
    <property type="protein sequence ID" value="QHT06966.1"/>
    <property type="molecule type" value="Genomic_DNA"/>
</dbReference>
<evidence type="ECO:0008006" key="5">
    <source>
        <dbReference type="Google" id="ProtNLM"/>
    </source>
</evidence>
<dbReference type="InterPro" id="IPR000086">
    <property type="entry name" value="NUDIX_hydrolase_dom"/>
</dbReference>
<proteinExistence type="predicted"/>
<dbReference type="SMART" id="SM00343">
    <property type="entry name" value="ZnF_C2HC"/>
    <property type="match status" value="1"/>
</dbReference>
<dbReference type="InterPro" id="IPR051325">
    <property type="entry name" value="Nudix_hydrolase_domain"/>
</dbReference>
<accession>A0A6C0CQ42</accession>
<dbReference type="PROSITE" id="PS50158">
    <property type="entry name" value="ZF_CCHC"/>
    <property type="match status" value="1"/>
</dbReference>